<organism evidence="2 3">
    <name type="scientific">Pseudoduganella aquatica</name>
    <dbReference type="NCBI Taxonomy" id="2660641"/>
    <lineage>
        <taxon>Bacteria</taxon>
        <taxon>Pseudomonadati</taxon>
        <taxon>Pseudomonadota</taxon>
        <taxon>Betaproteobacteria</taxon>
        <taxon>Burkholderiales</taxon>
        <taxon>Oxalobacteraceae</taxon>
        <taxon>Telluria group</taxon>
        <taxon>Pseudoduganella</taxon>
    </lineage>
</organism>
<keyword evidence="1" id="KW-0802">TPR repeat</keyword>
<feature type="repeat" description="TPR" evidence="1">
    <location>
        <begin position="142"/>
        <end position="175"/>
    </location>
</feature>
<dbReference type="EMBL" id="WWCU01000004">
    <property type="protein sequence ID" value="MYN06938.1"/>
    <property type="molecule type" value="Genomic_DNA"/>
</dbReference>
<dbReference type="AlphaFoldDB" id="A0A7X4H9W0"/>
<keyword evidence="3" id="KW-1185">Reference proteome</keyword>
<accession>A0A7X4H9W0</accession>
<dbReference type="RefSeq" id="WP_161071311.1">
    <property type="nucleotide sequence ID" value="NZ_CP086370.1"/>
</dbReference>
<sequence length="374" mass="40441">MGSAESQKLVSEGQALQANGQFKEALEKYEAARKLSPDASSPLSSAAYLLQALAGGMPAESAAKVRQQAEALARAALKLAANDPMAAEVLRMQSDPTVVPAYKPSEAAGQAYAEGEVLFHKGQYEAARVKYREAQLADPKFSNAWLMEGDTYFVEKNWPAAEMLFQKAAAVDPQNAQAWRFQADALMRLGNRAGAEAAALNAVAAQPGQQPSWERLAMIAELDKQPYARLRLERKASVSFDAKSGKSTVQMDGEFKDAKAEANTDYAMWLTYAVAQVNARAAAEKDGRKLSPFAQELAGWTTALKVADELVQAGGPAPVTPALQALRKLAAPEQLEAAVLLLMYREAYRPEFEAWKQAHPNGIKAFLAANRLIP</sequence>
<dbReference type="PROSITE" id="PS50005">
    <property type="entry name" value="TPR"/>
    <property type="match status" value="2"/>
</dbReference>
<evidence type="ECO:0000256" key="1">
    <source>
        <dbReference type="PROSITE-ProRule" id="PRU00339"/>
    </source>
</evidence>
<reference evidence="2 3" key="1">
    <citation type="submission" date="2019-12" db="EMBL/GenBank/DDBJ databases">
        <title>Novel species isolated from a subtropical stream in China.</title>
        <authorList>
            <person name="Lu H."/>
        </authorList>
    </citation>
    <scope>NUCLEOTIDE SEQUENCE [LARGE SCALE GENOMIC DNA]</scope>
    <source>
        <strain evidence="2 3">FT127W</strain>
    </source>
</reference>
<dbReference type="Gene3D" id="1.25.40.10">
    <property type="entry name" value="Tetratricopeptide repeat domain"/>
    <property type="match status" value="2"/>
</dbReference>
<protein>
    <submittedName>
        <fullName evidence="2">Tetratricopeptide repeat protein</fullName>
    </submittedName>
</protein>
<dbReference type="InterPro" id="IPR019734">
    <property type="entry name" value="TPR_rpt"/>
</dbReference>
<feature type="repeat" description="TPR" evidence="1">
    <location>
        <begin position="6"/>
        <end position="39"/>
    </location>
</feature>
<dbReference type="PANTHER" id="PTHR12558">
    <property type="entry name" value="CELL DIVISION CYCLE 16,23,27"/>
    <property type="match status" value="1"/>
</dbReference>
<name>A0A7X4H9W0_9BURK</name>
<evidence type="ECO:0000313" key="2">
    <source>
        <dbReference type="EMBL" id="MYN06938.1"/>
    </source>
</evidence>
<dbReference type="InterPro" id="IPR011990">
    <property type="entry name" value="TPR-like_helical_dom_sf"/>
</dbReference>
<dbReference type="Pfam" id="PF13432">
    <property type="entry name" value="TPR_16"/>
    <property type="match status" value="2"/>
</dbReference>
<gene>
    <name evidence="2" type="ORF">GTP77_06255</name>
</gene>
<proteinExistence type="predicted"/>
<dbReference type="PANTHER" id="PTHR12558:SF13">
    <property type="entry name" value="CELL DIVISION CYCLE PROTEIN 27 HOMOLOG"/>
    <property type="match status" value="1"/>
</dbReference>
<comment type="caution">
    <text evidence="2">The sequence shown here is derived from an EMBL/GenBank/DDBJ whole genome shotgun (WGS) entry which is preliminary data.</text>
</comment>
<evidence type="ECO:0000313" key="3">
    <source>
        <dbReference type="Proteomes" id="UP000450676"/>
    </source>
</evidence>
<dbReference type="Proteomes" id="UP000450676">
    <property type="component" value="Unassembled WGS sequence"/>
</dbReference>
<dbReference type="SMART" id="SM00028">
    <property type="entry name" value="TPR"/>
    <property type="match status" value="4"/>
</dbReference>
<dbReference type="SUPFAM" id="SSF48452">
    <property type="entry name" value="TPR-like"/>
    <property type="match status" value="2"/>
</dbReference>